<dbReference type="EMBL" id="PDNA01000222">
    <property type="protein sequence ID" value="PGH02530.1"/>
    <property type="molecule type" value="Genomic_DNA"/>
</dbReference>
<dbReference type="PANTHER" id="PTHR42678:SF34">
    <property type="entry name" value="OS04G0183300 PROTEIN"/>
    <property type="match status" value="1"/>
</dbReference>
<dbReference type="PANTHER" id="PTHR42678">
    <property type="entry name" value="AMIDASE"/>
    <property type="match status" value="1"/>
</dbReference>
<dbReference type="InterPro" id="IPR036928">
    <property type="entry name" value="AS_sf"/>
</dbReference>
<keyword evidence="3" id="KW-1185">Reference proteome</keyword>
<proteinExistence type="predicted"/>
<gene>
    <name evidence="2" type="ORF">AJ80_08841</name>
</gene>
<protein>
    <recommendedName>
        <fullName evidence="1">Amidase domain-containing protein</fullName>
    </recommendedName>
</protein>
<dbReference type="SUPFAM" id="SSF75304">
    <property type="entry name" value="Amidase signature (AS) enzymes"/>
    <property type="match status" value="1"/>
</dbReference>
<dbReference type="STRING" id="1447883.A0A2B7X112"/>
<evidence type="ECO:0000313" key="2">
    <source>
        <dbReference type="EMBL" id="PGH02530.1"/>
    </source>
</evidence>
<evidence type="ECO:0000259" key="1">
    <source>
        <dbReference type="Pfam" id="PF01425"/>
    </source>
</evidence>
<dbReference type="Pfam" id="PF01425">
    <property type="entry name" value="Amidase"/>
    <property type="match status" value="1"/>
</dbReference>
<comment type="caution">
    <text evidence="2">The sequence shown here is derived from an EMBL/GenBank/DDBJ whole genome shotgun (WGS) entry which is preliminary data.</text>
</comment>
<feature type="domain" description="Amidase" evidence="1">
    <location>
        <begin position="5"/>
        <end position="269"/>
    </location>
</feature>
<dbReference type="InterPro" id="IPR023631">
    <property type="entry name" value="Amidase_dom"/>
</dbReference>
<dbReference type="AlphaFoldDB" id="A0A2B7X112"/>
<accession>A0A2B7X112</accession>
<dbReference type="Gene3D" id="3.90.1300.10">
    <property type="entry name" value="Amidase signature (AS) domain"/>
    <property type="match status" value="1"/>
</dbReference>
<dbReference type="OrthoDB" id="566138at2759"/>
<organism evidence="2 3">
    <name type="scientific">Polytolypa hystricis (strain UAMH7299)</name>
    <dbReference type="NCBI Taxonomy" id="1447883"/>
    <lineage>
        <taxon>Eukaryota</taxon>
        <taxon>Fungi</taxon>
        <taxon>Dikarya</taxon>
        <taxon>Ascomycota</taxon>
        <taxon>Pezizomycotina</taxon>
        <taxon>Eurotiomycetes</taxon>
        <taxon>Eurotiomycetidae</taxon>
        <taxon>Onygenales</taxon>
        <taxon>Onygenales incertae sedis</taxon>
        <taxon>Polytolypa</taxon>
    </lineage>
</organism>
<evidence type="ECO:0000313" key="3">
    <source>
        <dbReference type="Proteomes" id="UP000224634"/>
    </source>
</evidence>
<sequence length="436" mass="45601">MNPGAGSTALRGAEYPEDSTVVAKLRDAGVVLLGLAGLSQWANFRSTNSSNGWSAIGGQVMGAYVDMQDPSGSSSGSGVASDLGLAWATLGTETSGSIISPSQFNNIVGIKPTVGLTSRHLVVPISQHQDTVGPMARTVRDAAKLLSAIAGKDPKDNYTSAIPFDTIPDYAAACTTDSNSISLLQGKRLGIPRNFINRYNQGLGAPPLASFDAAISTLSGAGAVIIDNANFPSFDDFDYQGDALSVVFADFLNDIASFFAQLKTNPNNLTSLSDLRAFTQTSAVVEEEEFPDRNTGIWDAALAAGFTNTDPSFFPLHSSLISFAGEGYIRGALKTHNLDALILPSDISPFIPAILGSPVITVPMGAWPEGTPVIFEPRGELVVRAPGMPVGLSFLGDLWSEEGLVGIACGFEGVSGERGKKLGRVVQPGMELVDVL</sequence>
<dbReference type="Proteomes" id="UP000224634">
    <property type="component" value="Unassembled WGS sequence"/>
</dbReference>
<name>A0A2B7X112_POLH7</name>
<reference evidence="2 3" key="1">
    <citation type="submission" date="2017-10" db="EMBL/GenBank/DDBJ databases">
        <title>Comparative genomics in systemic dimorphic fungi from Ajellomycetaceae.</title>
        <authorList>
            <person name="Munoz J.F."/>
            <person name="Mcewen J.G."/>
            <person name="Clay O.K."/>
            <person name="Cuomo C.A."/>
        </authorList>
    </citation>
    <scope>NUCLEOTIDE SEQUENCE [LARGE SCALE GENOMIC DNA]</scope>
    <source>
        <strain evidence="2 3">UAMH7299</strain>
    </source>
</reference>